<keyword evidence="3" id="KW-1185">Reference proteome</keyword>
<dbReference type="CDD" id="cd07713">
    <property type="entry name" value="DHPS-like_MBL-fold"/>
    <property type="match status" value="1"/>
</dbReference>
<dbReference type="PANTHER" id="PTHR13754:SF18">
    <property type="entry name" value="7,8-DIHYDROPTERIN-6-METHYL-4-(BETA-D-RIBOFURANOSYL)-AMINOBENZENE-5'-PHOSPHATE SYNTHASE"/>
    <property type="match status" value="1"/>
</dbReference>
<dbReference type="Gene3D" id="3.60.15.10">
    <property type="entry name" value="Ribonuclease Z/Hydroxyacylglutathione hydrolase-like"/>
    <property type="match status" value="1"/>
</dbReference>
<dbReference type="RefSeq" id="WP_343335477.1">
    <property type="nucleotide sequence ID" value="NZ_JAPOHD010000067.1"/>
</dbReference>
<gene>
    <name evidence="2" type="ORF">OU798_22575</name>
</gene>
<evidence type="ECO:0000313" key="2">
    <source>
        <dbReference type="EMBL" id="MCY1723151.1"/>
    </source>
</evidence>
<proteinExistence type="predicted"/>
<dbReference type="InterPro" id="IPR052926">
    <property type="entry name" value="Metallo-beta-lactamase_dom"/>
</dbReference>
<dbReference type="Pfam" id="PF00753">
    <property type="entry name" value="Lactamase_B"/>
    <property type="match status" value="1"/>
</dbReference>
<dbReference type="PANTHER" id="PTHR13754">
    <property type="entry name" value="METALLO-BETA-LACTAMASE SUPERFAMILY PROTEIN"/>
    <property type="match status" value="1"/>
</dbReference>
<sequence>MNVTVLTDNLAGGKFLAEHGLSYLLEIDGEQILFDTGHSDVFLRNAEKLGIYIHNAIKTVVLSHGHWDHGNGLQHLENKTLLTHPGAFLERFRKIDHSPVGLSFSKNLLLQKFDIHETKTSYQITENLYYLGEIPRLNNFESQTTSFELADGTDDFILDDSALVAIQNNELIIVTGCSHSGICNICENAKAVTGISKIKAVIGGFHLKFGNRQTTQTIVYFKENKVETLLPSHCTDLPALALFYEHFKIQQVKTGMVFEF</sequence>
<organism evidence="2 3">
    <name type="scientific">Draconibacterium aestuarii</name>
    <dbReference type="NCBI Taxonomy" id="2998507"/>
    <lineage>
        <taxon>Bacteria</taxon>
        <taxon>Pseudomonadati</taxon>
        <taxon>Bacteroidota</taxon>
        <taxon>Bacteroidia</taxon>
        <taxon>Marinilabiliales</taxon>
        <taxon>Prolixibacteraceae</taxon>
        <taxon>Draconibacterium</taxon>
    </lineage>
</organism>
<dbReference type="EMBL" id="JAPOHD010000067">
    <property type="protein sequence ID" value="MCY1723151.1"/>
    <property type="molecule type" value="Genomic_DNA"/>
</dbReference>
<dbReference type="InterPro" id="IPR001279">
    <property type="entry name" value="Metallo-B-lactamas"/>
</dbReference>
<name>A0A9X3J926_9BACT</name>
<dbReference type="SUPFAM" id="SSF56281">
    <property type="entry name" value="Metallo-hydrolase/oxidoreductase"/>
    <property type="match status" value="1"/>
</dbReference>
<dbReference type="InterPro" id="IPR036866">
    <property type="entry name" value="RibonucZ/Hydroxyglut_hydro"/>
</dbReference>
<dbReference type="GO" id="GO:0016740">
    <property type="term" value="F:transferase activity"/>
    <property type="evidence" value="ECO:0007669"/>
    <property type="project" value="TreeGrafter"/>
</dbReference>
<feature type="domain" description="Metallo-beta-lactamase" evidence="1">
    <location>
        <begin position="20"/>
        <end position="79"/>
    </location>
</feature>
<dbReference type="Proteomes" id="UP001145087">
    <property type="component" value="Unassembled WGS sequence"/>
</dbReference>
<accession>A0A9X3J926</accession>
<dbReference type="AlphaFoldDB" id="A0A9X3J926"/>
<dbReference type="InterPro" id="IPR041712">
    <property type="entry name" value="DHPS-like_MBL-fold"/>
</dbReference>
<comment type="caution">
    <text evidence="2">The sequence shown here is derived from an EMBL/GenBank/DDBJ whole genome shotgun (WGS) entry which is preliminary data.</text>
</comment>
<protein>
    <submittedName>
        <fullName evidence="2">MBL fold metallo-hydrolase</fullName>
    </submittedName>
</protein>
<evidence type="ECO:0000313" key="3">
    <source>
        <dbReference type="Proteomes" id="UP001145087"/>
    </source>
</evidence>
<reference evidence="2" key="1">
    <citation type="submission" date="2022-11" db="EMBL/GenBank/DDBJ databases">
        <title>Marilongibacter aestuarii gen. nov., sp. nov., isolated from tidal flat sediment.</title>
        <authorList>
            <person name="Jiayan W."/>
        </authorList>
    </citation>
    <scope>NUCLEOTIDE SEQUENCE</scope>
    <source>
        <strain evidence="2">Z1-6</strain>
    </source>
</reference>
<evidence type="ECO:0000259" key="1">
    <source>
        <dbReference type="Pfam" id="PF00753"/>
    </source>
</evidence>